<dbReference type="OMA" id="QYTLWKE"/>
<dbReference type="InterPro" id="IPR008916">
    <property type="entry name" value="Retrov_capsid_C"/>
</dbReference>
<dbReference type="Pfam" id="PF00607">
    <property type="entry name" value="Gag_p24"/>
    <property type="match status" value="1"/>
</dbReference>
<name>A0A669QAU9_PHACC</name>
<evidence type="ECO:0000256" key="4">
    <source>
        <dbReference type="ARBA" id="ARBA00022801"/>
    </source>
</evidence>
<feature type="compositionally biased region" description="Basic residues" evidence="10">
    <location>
        <begin position="506"/>
        <end position="524"/>
    </location>
</feature>
<feature type="domain" description="CCHC-type" evidence="12">
    <location>
        <begin position="470"/>
        <end position="484"/>
    </location>
</feature>
<keyword evidence="3 9" id="KW-0863">Zinc-finger</keyword>
<dbReference type="Gene3D" id="1.10.375.10">
    <property type="entry name" value="Human Immunodeficiency Virus Type 1 Capsid Protein"/>
    <property type="match status" value="1"/>
</dbReference>
<dbReference type="InterPro" id="IPR034170">
    <property type="entry name" value="Retropepsin-like_cat_dom"/>
</dbReference>
<evidence type="ECO:0000256" key="2">
    <source>
        <dbReference type="ARBA" id="ARBA00022723"/>
    </source>
</evidence>
<dbReference type="InterPro" id="IPR050195">
    <property type="entry name" value="Primate_lentivir_Gag_pol-like"/>
</dbReference>
<dbReference type="PROSITE" id="PS50158">
    <property type="entry name" value="ZF_CCHC"/>
    <property type="match status" value="1"/>
</dbReference>
<dbReference type="PANTHER" id="PTHR40389">
    <property type="entry name" value="ENDOGENOUS RETROVIRUS GROUP K MEMBER 24 GAG POLYPROTEIN-RELATED"/>
    <property type="match status" value="1"/>
</dbReference>
<keyword evidence="2" id="KW-0479">Metal-binding</keyword>
<dbReference type="SUPFAM" id="SSF47353">
    <property type="entry name" value="Retrovirus capsid dimerization domain-like"/>
    <property type="match status" value="1"/>
</dbReference>
<evidence type="ECO:0000259" key="11">
    <source>
        <dbReference type="PROSITE" id="PS50073"/>
    </source>
</evidence>
<keyword evidence="15" id="KW-1185">Reference proteome</keyword>
<dbReference type="InterPro" id="IPR036875">
    <property type="entry name" value="Znf_CCHC_sf"/>
</dbReference>
<dbReference type="GO" id="GO:0005507">
    <property type="term" value="F:copper ion binding"/>
    <property type="evidence" value="ECO:0007669"/>
    <property type="project" value="InterPro"/>
</dbReference>
<feature type="region of interest" description="Disordered" evidence="10">
    <location>
        <begin position="506"/>
        <end position="531"/>
    </location>
</feature>
<evidence type="ECO:0000256" key="5">
    <source>
        <dbReference type="ARBA" id="ARBA00022833"/>
    </source>
</evidence>
<evidence type="ECO:0000256" key="10">
    <source>
        <dbReference type="SAM" id="MobiDB-lite"/>
    </source>
</evidence>
<dbReference type="InterPro" id="IPR004028">
    <property type="entry name" value="Gag_M"/>
</dbReference>
<dbReference type="AlphaFoldDB" id="A0A669QAU9"/>
<dbReference type="Gene3D" id="4.10.60.10">
    <property type="entry name" value="Zinc finger, CCHC-type"/>
    <property type="match status" value="1"/>
</dbReference>
<dbReference type="Gene3D" id="1.10.150.90">
    <property type="entry name" value="Immunodeficiency lentiviruses, gag gene matrix protein p17"/>
    <property type="match status" value="1"/>
</dbReference>
<dbReference type="PROSITE" id="PS50175">
    <property type="entry name" value="ASP_PROT_RETROV"/>
    <property type="match status" value="1"/>
</dbReference>
<feature type="region of interest" description="Disordered" evidence="10">
    <location>
        <begin position="91"/>
        <end position="193"/>
    </location>
</feature>
<feature type="domain" description="Peptidase A2" evidence="13">
    <location>
        <begin position="577"/>
        <end position="656"/>
    </location>
</feature>
<dbReference type="InterPro" id="IPR010999">
    <property type="entry name" value="Retrovr_matrix"/>
</dbReference>
<comment type="function">
    <text evidence="7">Binds strongly to viral nucleic acids and promotes their packaging. Plays a role in the maturation-stabilization of the viral dimeric RNA via highly structured zinc-binding motifs.</text>
</comment>
<keyword evidence="4" id="KW-0378">Hydrolase</keyword>
<sequence>MDQVIKVLLYFCKSYCGRTVPSKKEIAAVLSRLEKEGELDSPQQVLDSNKWDSLTSALCQRAMSDQKASELKTWGLILGALKAAKVEGGFGEDRSVTGVPGSGSLLSHRSGEAKMAATAESGGGETQKEESPSQSCEPTAPPPPYPAPSLCPSLDKTSQPEPPLEERDRAVGGAGRGSPRPGGSPRRGGGPVTDWAKVKEEAEEKGLANPAAFPVVVSDEGPIWVPLDPKGITRVLEAVEKKGLKSPLTMNALENLTAQGPLLPYDIENLMRMVLKPVQYTLWKEEWQARLRQLLVIAQNDPANVLRNSDLQRLMGSAPGLLTAQAQVIHLRPGELIATSDAALEAFRRLARNAEPSTPWTEITQGPTESFQDFANRLIKAVEGSDLPRAVHGPVILDCLYQKSSGDIRTLLRAAPERFHTPGEAIKYIVEKQKSNPSVVGEVAAAVAGVMMARGGFGHPAAGQEAQGPCFRCGRWGHIRAQCRARTGSNESPVCQLCGKRGHKAPQCRARSRPQHPNRTRGRPRSTGDLPVRLQLGDLSQPMVALSLGCEERPLVRATITITDLPPGSPGPRSIFVTALIDSGADVTVIAESDWPSTWPTGAAQMIAGVGGTTPTRRSAQKIEIIVINRDGSLERPVLLTPLVAQVPGTLLGRNFLRGVAA</sequence>
<feature type="domain" description="Copper-fist" evidence="11">
    <location>
        <begin position="501"/>
        <end position="525"/>
    </location>
</feature>
<dbReference type="Gene3D" id="2.40.70.10">
    <property type="entry name" value="Acid Proteases"/>
    <property type="match status" value="1"/>
</dbReference>
<dbReference type="InterPro" id="IPR018061">
    <property type="entry name" value="Retropepsins"/>
</dbReference>
<evidence type="ECO:0000256" key="8">
    <source>
        <dbReference type="ARBA" id="ARBA00046834"/>
    </source>
</evidence>
<dbReference type="GO" id="GO:0016032">
    <property type="term" value="P:viral process"/>
    <property type="evidence" value="ECO:0007669"/>
    <property type="project" value="InterPro"/>
</dbReference>
<dbReference type="Pfam" id="PF02813">
    <property type="entry name" value="Retro_M"/>
    <property type="match status" value="1"/>
</dbReference>
<dbReference type="InterPro" id="IPR012344">
    <property type="entry name" value="Matrix_HIV/RSV_N"/>
</dbReference>
<dbReference type="Ensembl" id="ENSPCLT00000022261.1">
    <property type="protein sequence ID" value="ENSPCLP00000016790.1"/>
    <property type="gene ID" value="ENSPCLG00000013824.1"/>
</dbReference>
<evidence type="ECO:0000259" key="13">
    <source>
        <dbReference type="PROSITE" id="PS50175"/>
    </source>
</evidence>
<comment type="subunit">
    <text evidence="6">Active as a homodimer.</text>
</comment>
<evidence type="ECO:0000256" key="7">
    <source>
        <dbReference type="ARBA" id="ARBA00045783"/>
    </source>
</evidence>
<dbReference type="SUPFAM" id="SSF50630">
    <property type="entry name" value="Acid proteases"/>
    <property type="match status" value="1"/>
</dbReference>
<dbReference type="PANTHER" id="PTHR40389:SF3">
    <property type="entry name" value="IGE-BINDING PROTEIN"/>
    <property type="match status" value="1"/>
</dbReference>
<dbReference type="SMART" id="SM00343">
    <property type="entry name" value="ZnF_C2HC"/>
    <property type="match status" value="2"/>
</dbReference>
<dbReference type="SUPFAM" id="SSF47943">
    <property type="entry name" value="Retrovirus capsid protein, N-terminal core domain"/>
    <property type="match status" value="1"/>
</dbReference>
<keyword evidence="5" id="KW-0862">Zinc</keyword>
<evidence type="ECO:0000313" key="14">
    <source>
        <dbReference type="Ensembl" id="ENSPCLP00000016790.1"/>
    </source>
</evidence>
<evidence type="ECO:0000259" key="12">
    <source>
        <dbReference type="PROSITE" id="PS50158"/>
    </source>
</evidence>
<dbReference type="InterPro" id="IPR021109">
    <property type="entry name" value="Peptidase_aspartic_dom_sf"/>
</dbReference>
<protein>
    <recommendedName>
        <fullName evidence="1">Gag polyprotein</fullName>
    </recommendedName>
</protein>
<dbReference type="SUPFAM" id="SSF57756">
    <property type="entry name" value="Retrovirus zinc finger-like domains"/>
    <property type="match status" value="1"/>
</dbReference>
<dbReference type="CDD" id="cd05482">
    <property type="entry name" value="HIV_retropepsin_like"/>
    <property type="match status" value="1"/>
</dbReference>
<dbReference type="GO" id="GO:0008270">
    <property type="term" value="F:zinc ion binding"/>
    <property type="evidence" value="ECO:0007669"/>
    <property type="project" value="UniProtKB-KW"/>
</dbReference>
<dbReference type="GO" id="GO:0003700">
    <property type="term" value="F:DNA-binding transcription factor activity"/>
    <property type="evidence" value="ECO:0007669"/>
    <property type="project" value="InterPro"/>
</dbReference>
<evidence type="ECO:0000256" key="9">
    <source>
        <dbReference type="PROSITE-ProRule" id="PRU00047"/>
    </source>
</evidence>
<dbReference type="PROSITE" id="PS50073">
    <property type="entry name" value="COPPER_FIST_2"/>
    <property type="match status" value="1"/>
</dbReference>
<reference evidence="14" key="1">
    <citation type="submission" date="2025-08" db="UniProtKB">
        <authorList>
            <consortium name="Ensembl"/>
        </authorList>
    </citation>
    <scope>IDENTIFICATION</scope>
</reference>
<organism evidence="14 15">
    <name type="scientific">Phasianus colchicus</name>
    <name type="common">Common pheasant</name>
    <dbReference type="NCBI Taxonomy" id="9054"/>
    <lineage>
        <taxon>Eukaryota</taxon>
        <taxon>Metazoa</taxon>
        <taxon>Chordata</taxon>
        <taxon>Craniata</taxon>
        <taxon>Vertebrata</taxon>
        <taxon>Euteleostomi</taxon>
        <taxon>Archelosauria</taxon>
        <taxon>Archosauria</taxon>
        <taxon>Dinosauria</taxon>
        <taxon>Saurischia</taxon>
        <taxon>Theropoda</taxon>
        <taxon>Coelurosauria</taxon>
        <taxon>Aves</taxon>
        <taxon>Neognathae</taxon>
        <taxon>Galloanserae</taxon>
        <taxon>Galliformes</taxon>
        <taxon>Phasianidae</taxon>
        <taxon>Phasianinae</taxon>
        <taxon>Phasianus</taxon>
    </lineage>
</organism>
<evidence type="ECO:0000256" key="6">
    <source>
        <dbReference type="ARBA" id="ARBA00038675"/>
    </source>
</evidence>
<evidence type="ECO:0000256" key="3">
    <source>
        <dbReference type="ARBA" id="ARBA00022771"/>
    </source>
</evidence>
<reference evidence="14" key="2">
    <citation type="submission" date="2025-09" db="UniProtKB">
        <authorList>
            <consortium name="Ensembl"/>
        </authorList>
    </citation>
    <scope>IDENTIFICATION</scope>
</reference>
<dbReference type="SUPFAM" id="SSF47836">
    <property type="entry name" value="Retroviral matrix proteins"/>
    <property type="match status" value="1"/>
</dbReference>
<evidence type="ECO:0000313" key="15">
    <source>
        <dbReference type="Proteomes" id="UP000472261"/>
    </source>
</evidence>
<dbReference type="GO" id="GO:0006508">
    <property type="term" value="P:proteolysis"/>
    <property type="evidence" value="ECO:0007669"/>
    <property type="project" value="InterPro"/>
</dbReference>
<dbReference type="GO" id="GO:0004190">
    <property type="term" value="F:aspartic-type endopeptidase activity"/>
    <property type="evidence" value="ECO:0007669"/>
    <property type="project" value="InterPro"/>
</dbReference>
<proteinExistence type="predicted"/>
<dbReference type="Proteomes" id="UP000472261">
    <property type="component" value="Unplaced"/>
</dbReference>
<dbReference type="Gene3D" id="1.10.1200.30">
    <property type="match status" value="1"/>
</dbReference>
<dbReference type="Pfam" id="PF00077">
    <property type="entry name" value="RVP"/>
    <property type="match status" value="1"/>
</dbReference>
<dbReference type="InterPro" id="IPR001969">
    <property type="entry name" value="Aspartic_peptidase_AS"/>
</dbReference>
<accession>A0A669QAU9</accession>
<dbReference type="InterPro" id="IPR001083">
    <property type="entry name" value="Cu_fist_DNA-bd_dom"/>
</dbReference>
<dbReference type="InterPro" id="IPR001995">
    <property type="entry name" value="Peptidase_A2_cat"/>
</dbReference>
<dbReference type="InterPro" id="IPR001878">
    <property type="entry name" value="Znf_CCHC"/>
</dbReference>
<comment type="subunit">
    <text evidence="8">Homodimer. Homomultimer. Homohexamer.</text>
</comment>
<feature type="compositionally biased region" description="Pro residues" evidence="10">
    <location>
        <begin position="139"/>
        <end position="149"/>
    </location>
</feature>
<dbReference type="PROSITE" id="PS00141">
    <property type="entry name" value="ASP_PROTEASE"/>
    <property type="match status" value="1"/>
</dbReference>
<dbReference type="GO" id="GO:0003677">
    <property type="term" value="F:DNA binding"/>
    <property type="evidence" value="ECO:0007669"/>
    <property type="project" value="InterPro"/>
</dbReference>
<evidence type="ECO:0000256" key="1">
    <source>
        <dbReference type="ARBA" id="ARBA00019628"/>
    </source>
</evidence>
<dbReference type="InterPro" id="IPR008919">
    <property type="entry name" value="Retrov_capsid_N"/>
</dbReference>